<evidence type="ECO:0000313" key="4">
    <source>
        <dbReference type="Proteomes" id="UP000255165"/>
    </source>
</evidence>
<keyword evidence="4" id="KW-1185">Reference proteome</keyword>
<sequence>MLVEMRTYTTHPGKWRDYLALYEADGLQIQKRILGRMVGYYRTETGALNQVIHMWGYRDMNEREERRTVLMDDPDWKSYVVKMLPLLRSQESKILVPAAFFSPQWQE</sequence>
<dbReference type="RefSeq" id="WP_115215320.1">
    <property type="nucleotide sequence ID" value="NZ_QKWJ01000067.1"/>
</dbReference>
<dbReference type="Gene3D" id="3.30.70.100">
    <property type="match status" value="1"/>
</dbReference>
<dbReference type="EMBL" id="QKWJ01000067">
    <property type="protein sequence ID" value="RDK06296.1"/>
    <property type="molecule type" value="Genomic_DNA"/>
</dbReference>
<dbReference type="Proteomes" id="UP000255165">
    <property type="component" value="Unassembled WGS sequence"/>
</dbReference>
<gene>
    <name evidence="3" type="ORF">DN412_32420</name>
</gene>
<accession>A0A370NL26</accession>
<dbReference type="AlphaFoldDB" id="A0A370NL26"/>
<dbReference type="PANTHER" id="PTHR21017">
    <property type="entry name" value="NIPSNAP-RELATED"/>
    <property type="match status" value="1"/>
</dbReference>
<dbReference type="PANTHER" id="PTHR21017:SF17">
    <property type="entry name" value="PROTEIN NIPSNAP"/>
    <property type="match status" value="1"/>
</dbReference>
<comment type="caution">
    <text evidence="3">The sequence shown here is derived from an EMBL/GenBank/DDBJ whole genome shotgun (WGS) entry which is preliminary data.</text>
</comment>
<evidence type="ECO:0000256" key="1">
    <source>
        <dbReference type="ARBA" id="ARBA00005291"/>
    </source>
</evidence>
<dbReference type="InterPro" id="IPR051557">
    <property type="entry name" value="NipSnap_domain"/>
</dbReference>
<reference evidence="4" key="1">
    <citation type="submission" date="2018-06" db="EMBL/GenBank/DDBJ databases">
        <authorList>
            <person name="Feng T."/>
            <person name="Jeon C.O."/>
        </authorList>
    </citation>
    <scope>NUCLEOTIDE SEQUENCE [LARGE SCALE GENOMIC DNA]</scope>
    <source>
        <strain evidence="4">S23</strain>
    </source>
</reference>
<proteinExistence type="inferred from homology"/>
<protein>
    <submittedName>
        <fullName evidence="3">NIPSNAP family protein</fullName>
    </submittedName>
</protein>
<evidence type="ECO:0000313" key="3">
    <source>
        <dbReference type="EMBL" id="RDK06296.1"/>
    </source>
</evidence>
<organism evidence="3 4">
    <name type="scientific">Cupriavidus lacunae</name>
    <dbReference type="NCBI Taxonomy" id="2666307"/>
    <lineage>
        <taxon>Bacteria</taxon>
        <taxon>Pseudomonadati</taxon>
        <taxon>Pseudomonadota</taxon>
        <taxon>Betaproteobacteria</taxon>
        <taxon>Burkholderiales</taxon>
        <taxon>Burkholderiaceae</taxon>
        <taxon>Cupriavidus</taxon>
    </lineage>
</organism>
<name>A0A370NL26_9BURK</name>
<dbReference type="InterPro" id="IPR011008">
    <property type="entry name" value="Dimeric_a/b-barrel"/>
</dbReference>
<feature type="domain" description="NIPSNAP" evidence="2">
    <location>
        <begin position="3"/>
        <end position="100"/>
    </location>
</feature>
<dbReference type="Pfam" id="PF07978">
    <property type="entry name" value="NIPSNAP"/>
    <property type="match status" value="1"/>
</dbReference>
<dbReference type="InterPro" id="IPR012577">
    <property type="entry name" value="NIPSNAP"/>
</dbReference>
<evidence type="ECO:0000259" key="2">
    <source>
        <dbReference type="Pfam" id="PF07978"/>
    </source>
</evidence>
<dbReference type="SUPFAM" id="SSF54909">
    <property type="entry name" value="Dimeric alpha+beta barrel"/>
    <property type="match status" value="1"/>
</dbReference>
<comment type="similarity">
    <text evidence="1">Belongs to the NipSnap family.</text>
</comment>